<reference evidence="3" key="1">
    <citation type="submission" date="2023-07" db="EMBL/GenBank/DDBJ databases">
        <authorList>
            <consortium name="CYATHOMIX"/>
        </authorList>
    </citation>
    <scope>NUCLEOTIDE SEQUENCE</scope>
    <source>
        <strain evidence="3">N/A</strain>
    </source>
</reference>
<comment type="caution">
    <text evidence="3">The sequence shown here is derived from an EMBL/GenBank/DDBJ whole genome shotgun (WGS) entry which is preliminary data.</text>
</comment>
<evidence type="ECO:0000313" key="4">
    <source>
        <dbReference type="Proteomes" id="UP001176961"/>
    </source>
</evidence>
<dbReference type="Pfam" id="PF05699">
    <property type="entry name" value="Dimer_Tnp_hAT"/>
    <property type="match status" value="1"/>
</dbReference>
<proteinExistence type="predicted"/>
<organism evidence="3 4">
    <name type="scientific">Cylicocyclus nassatus</name>
    <name type="common">Nematode worm</name>
    <dbReference type="NCBI Taxonomy" id="53992"/>
    <lineage>
        <taxon>Eukaryota</taxon>
        <taxon>Metazoa</taxon>
        <taxon>Ecdysozoa</taxon>
        <taxon>Nematoda</taxon>
        <taxon>Chromadorea</taxon>
        <taxon>Rhabditida</taxon>
        <taxon>Rhabditina</taxon>
        <taxon>Rhabditomorpha</taxon>
        <taxon>Strongyloidea</taxon>
        <taxon>Strongylidae</taxon>
        <taxon>Cylicocyclus</taxon>
    </lineage>
</organism>
<dbReference type="PANTHER" id="PTHR46880:SF5">
    <property type="entry name" value="DUF4371 DOMAIN-CONTAINING PROTEIN"/>
    <property type="match status" value="1"/>
</dbReference>
<keyword evidence="1" id="KW-0732">Signal</keyword>
<gene>
    <name evidence="3" type="ORF">CYNAS_LOCUS11513</name>
</gene>
<dbReference type="Proteomes" id="UP001176961">
    <property type="component" value="Unassembled WGS sequence"/>
</dbReference>
<feature type="domain" description="HAT C-terminal dimerisation" evidence="2">
    <location>
        <begin position="1290"/>
        <end position="1341"/>
    </location>
</feature>
<keyword evidence="4" id="KW-1185">Reference proteome</keyword>
<dbReference type="SUPFAM" id="SSF53098">
    <property type="entry name" value="Ribonuclease H-like"/>
    <property type="match status" value="1"/>
</dbReference>
<name>A0AA36GWA5_CYLNA</name>
<dbReference type="InterPro" id="IPR008906">
    <property type="entry name" value="HATC_C_dom"/>
</dbReference>
<dbReference type="EMBL" id="CATQJL010000223">
    <property type="protein sequence ID" value="CAJ0599530.1"/>
    <property type="molecule type" value="Genomic_DNA"/>
</dbReference>
<evidence type="ECO:0000313" key="3">
    <source>
        <dbReference type="EMBL" id="CAJ0599530.1"/>
    </source>
</evidence>
<dbReference type="InterPro" id="IPR012337">
    <property type="entry name" value="RNaseH-like_sf"/>
</dbReference>
<feature type="signal peptide" evidence="1">
    <location>
        <begin position="1"/>
        <end position="15"/>
    </location>
</feature>
<accession>A0AA36GWA5</accession>
<dbReference type="GO" id="GO:0046983">
    <property type="term" value="F:protein dimerization activity"/>
    <property type="evidence" value="ECO:0007669"/>
    <property type="project" value="InterPro"/>
</dbReference>
<dbReference type="PANTHER" id="PTHR46880">
    <property type="entry name" value="RAS-ASSOCIATING DOMAIN-CONTAINING PROTEIN"/>
    <property type="match status" value="1"/>
</dbReference>
<protein>
    <recommendedName>
        <fullName evidence="2">HAT C-terminal dimerisation domain-containing protein</fullName>
    </recommendedName>
</protein>
<evidence type="ECO:0000259" key="2">
    <source>
        <dbReference type="Pfam" id="PF05699"/>
    </source>
</evidence>
<feature type="chain" id="PRO_5041274214" description="HAT C-terminal dimerisation domain-containing protein" evidence="1">
    <location>
        <begin position="16"/>
        <end position="1461"/>
    </location>
</feature>
<sequence>MLILVLTSFILGASAIEPCVPYISEISNFTFGNSRNLQFIELQVAESCRTNRKAMQEMIFSDYGLVILHTKSREKGDRLAFEMKTFVKFARSLWPKQRHETNAKRGGRRVADQFLAFFVVGGPASLAPPVTASERSGEAINWDMYTSDIGGKCGSLINWPHCEQAMPQGQGSLDRFLVTESPSPVFVHISSEKELLQGQTVIVLVQFDHKKRKEEADYFSRAFSYVQFDSNKNKYFAPELVVTREKQEWLSARVRDMIVLTPSLDESEILPLHRLKYLISPHLPVAIHVLPEGFTALKGDESISRCSLEEHIFAITKQTPGSDNLCDFNVNYLHRTPITELCEPDETPEDNTISEDMILDTEEFYEPHLDILMDVDDVAASTSQQPATPAPATPAPTTLSSAALAPVTPAPQRRSCPNLELIRKQDKAIISLNRLLEGEERIQNQVCTVDARVRQIQSNLNEQEELRKAAAEYATLEVRRKFGKEMDPELPDKLRRLRHIGIDFTDNQIKKMSFSWLQLVLDDSDLTNSFFRCKLCNREHPLRNQESLFEHCSRAIYDKGKSTNSMGANKVLCIKQAADAPRGWKHGLFRIIDSHVSTKEHLQGQKMFHQACGAQQQENLKFAVQATMTATLSAYTIAKQGLPLSTQFPLLMFALQSGASVGSAHYEATTAKRMIKNFAVHIEYELFRYLTSNDLPFSILLDGSSSSRGTKWMCYMIRTLTPSFNPYTFHLLIAELRRETGESITDTLLSHLKKRSSWKESPGLSTSPYDHAMKRLVAITTDGASTMTGHIDGVYGRLKRHIKEQTEGSFSPRHNLLLFVCSAHKLNLAMKDAPHPGYKLARALIMEMHRIFGATQSSSARRHYKDVAKLMSFVNLEMGQFFAIRWTDSFRKGLNNVVRMWPVLIESLHRVAEDSTIAENTRTRARLASWIMRDGRVFFMIQYVLGALDTIASLSLTFQNSDSLAVDAMESGRAAQRKLIDESVVDSVSNRVLKELTRHRSVVCLFDDNRKNRKLLDREFLKKYYSHPEDSSPEAEVNQHLEKWQLIYLPKHFKDYKPRNEEELTDEEKELRSALISQKNFRSLEVRTNDDDFFENVDPESESLFFDHQDSPDMVQEPGLNFGLGSSYRSFLSKLGDKSVWDEAQAMYTDIYASIGNRMQSSSIPDSIFVAVDRHIILDIIDFEGQFPTAWEKYAPPTATFENRGFAHYIGFGDVYDTATRNKMFDESIGLLEDYCVAPRLKEPLYTFYSSLHNRVHDLREWPQDLREDKTSRRLYQKLLEFRDELDMPPEVELVFKCVLVIPASNADSERTFSTANRLTAGERSSLSTKTINAVMHVQQNGPNLLTVSPKKLAHQWISPKPGLQLPRGIHSSKGSTTNMMSTIQKAYFKKTWDADSFQEVLGSEVDVEGLLNVFAEQAVKKSLYSKSDIEVIRQEIIAEEKAKSEIFSIGLAHVNDVDDQ</sequence>
<evidence type="ECO:0000256" key="1">
    <source>
        <dbReference type="SAM" id="SignalP"/>
    </source>
</evidence>